<gene>
    <name evidence="4" type="ORF">CPT03_08800</name>
</gene>
<proteinExistence type="predicted"/>
<dbReference type="InterPro" id="IPR050595">
    <property type="entry name" value="Bact_response_regulator"/>
</dbReference>
<dbReference type="Pfam" id="PF00072">
    <property type="entry name" value="Response_reg"/>
    <property type="match status" value="1"/>
</dbReference>
<dbReference type="Proteomes" id="UP000223749">
    <property type="component" value="Chromosome"/>
</dbReference>
<evidence type="ECO:0000256" key="2">
    <source>
        <dbReference type="PROSITE-ProRule" id="PRU00169"/>
    </source>
</evidence>
<keyword evidence="5" id="KW-1185">Reference proteome</keyword>
<dbReference type="AlphaFoldDB" id="A0A2D1U4U3"/>
<feature type="modified residue" description="4-aspartylphosphate" evidence="2">
    <location>
        <position position="53"/>
    </location>
</feature>
<feature type="domain" description="Response regulatory" evidence="3">
    <location>
        <begin position="4"/>
        <end position="118"/>
    </location>
</feature>
<accession>A0A2D1U4U3</accession>
<dbReference type="Gene3D" id="3.40.50.2300">
    <property type="match status" value="1"/>
</dbReference>
<dbReference type="PANTHER" id="PTHR44591:SF3">
    <property type="entry name" value="RESPONSE REGULATORY DOMAIN-CONTAINING PROTEIN"/>
    <property type="match status" value="1"/>
</dbReference>
<dbReference type="SUPFAM" id="SSF52172">
    <property type="entry name" value="CheY-like"/>
    <property type="match status" value="1"/>
</dbReference>
<dbReference type="PANTHER" id="PTHR44591">
    <property type="entry name" value="STRESS RESPONSE REGULATOR PROTEIN 1"/>
    <property type="match status" value="1"/>
</dbReference>
<name>A0A2D1U4U3_9SPHI</name>
<dbReference type="PROSITE" id="PS50110">
    <property type="entry name" value="RESPONSE_REGULATORY"/>
    <property type="match status" value="1"/>
</dbReference>
<sequence>MTKLIHVVEDDEDIRFIVEYLLTEAGYEVTTSGSAKDFFEKIAIQLPELILLDVMLPDGNGINICRTLKSDTRTGHISIIIMSSHAAERAVLEEACADGFISKPFDLDHMLSFVKQVLNNRDE</sequence>
<evidence type="ECO:0000313" key="5">
    <source>
        <dbReference type="Proteomes" id="UP000223749"/>
    </source>
</evidence>
<protein>
    <submittedName>
        <fullName evidence="4">Response regulator</fullName>
    </submittedName>
</protein>
<dbReference type="GO" id="GO:0000160">
    <property type="term" value="P:phosphorelay signal transduction system"/>
    <property type="evidence" value="ECO:0007669"/>
    <property type="project" value="InterPro"/>
</dbReference>
<evidence type="ECO:0000256" key="1">
    <source>
        <dbReference type="ARBA" id="ARBA00022553"/>
    </source>
</evidence>
<dbReference type="KEGG" id="pgs:CPT03_08800"/>
<evidence type="ECO:0000259" key="3">
    <source>
        <dbReference type="PROSITE" id="PS50110"/>
    </source>
</evidence>
<dbReference type="InterPro" id="IPR001789">
    <property type="entry name" value="Sig_transdc_resp-reg_receiver"/>
</dbReference>
<reference evidence="4 5" key="1">
    <citation type="submission" date="2017-10" db="EMBL/GenBank/DDBJ databases">
        <title>Whole genome of Pedobacter ginsengisoli T01R-27 isolated from tomato rhizosphere.</title>
        <authorList>
            <person name="Weon H.-Y."/>
            <person name="Lee S.A."/>
            <person name="Sang M.K."/>
            <person name="Song J."/>
        </authorList>
    </citation>
    <scope>NUCLEOTIDE SEQUENCE [LARGE SCALE GENOMIC DNA]</scope>
    <source>
        <strain evidence="4 5">T01R-27</strain>
    </source>
</reference>
<dbReference type="OrthoDB" id="5432534at2"/>
<keyword evidence="1 2" id="KW-0597">Phosphoprotein</keyword>
<dbReference type="InterPro" id="IPR011006">
    <property type="entry name" value="CheY-like_superfamily"/>
</dbReference>
<organism evidence="4 5">
    <name type="scientific">Pedobacter ginsengisoli</name>
    <dbReference type="NCBI Taxonomy" id="363852"/>
    <lineage>
        <taxon>Bacteria</taxon>
        <taxon>Pseudomonadati</taxon>
        <taxon>Bacteroidota</taxon>
        <taxon>Sphingobacteriia</taxon>
        <taxon>Sphingobacteriales</taxon>
        <taxon>Sphingobacteriaceae</taxon>
        <taxon>Pedobacter</taxon>
    </lineage>
</organism>
<dbReference type="EMBL" id="CP024091">
    <property type="protein sequence ID" value="ATP56564.1"/>
    <property type="molecule type" value="Genomic_DNA"/>
</dbReference>
<dbReference type="SMART" id="SM00448">
    <property type="entry name" value="REC"/>
    <property type="match status" value="1"/>
</dbReference>
<dbReference type="RefSeq" id="WP_099438506.1">
    <property type="nucleotide sequence ID" value="NZ_CP024091.1"/>
</dbReference>
<evidence type="ECO:0000313" key="4">
    <source>
        <dbReference type="EMBL" id="ATP56564.1"/>
    </source>
</evidence>